<keyword evidence="2" id="KW-1185">Reference proteome</keyword>
<reference evidence="1 2" key="1">
    <citation type="submission" date="2021-05" db="EMBL/GenBank/DDBJ databases">
        <title>Genome Assembly of Synthetic Allotetraploid Brassica napus Reveals Homoeologous Exchanges between Subgenomes.</title>
        <authorList>
            <person name="Davis J.T."/>
        </authorList>
    </citation>
    <scope>NUCLEOTIDE SEQUENCE [LARGE SCALE GENOMIC DNA]</scope>
    <source>
        <strain evidence="2">cv. Da-Ae</strain>
        <tissue evidence="1">Seedling</tissue>
    </source>
</reference>
<feature type="non-terminal residue" evidence="1">
    <location>
        <position position="1"/>
    </location>
</feature>
<sequence>KHKHLVNEDQALSINVFSLKEYGGEFRTSVFPYKLVILSKTKTKALTDFSDDVPETYFTYFGKIFGDVIDQIIEVGNVEEVKTNGKPNNSSKL</sequence>
<protein>
    <submittedName>
        <fullName evidence="1">Uncharacterized protein</fullName>
    </submittedName>
</protein>
<accession>A0ABQ7ZV56</accession>
<organism evidence="1 2">
    <name type="scientific">Brassica napus</name>
    <name type="common">Rape</name>
    <dbReference type="NCBI Taxonomy" id="3708"/>
    <lineage>
        <taxon>Eukaryota</taxon>
        <taxon>Viridiplantae</taxon>
        <taxon>Streptophyta</taxon>
        <taxon>Embryophyta</taxon>
        <taxon>Tracheophyta</taxon>
        <taxon>Spermatophyta</taxon>
        <taxon>Magnoliopsida</taxon>
        <taxon>eudicotyledons</taxon>
        <taxon>Gunneridae</taxon>
        <taxon>Pentapetalae</taxon>
        <taxon>rosids</taxon>
        <taxon>malvids</taxon>
        <taxon>Brassicales</taxon>
        <taxon>Brassicaceae</taxon>
        <taxon>Brassiceae</taxon>
        <taxon>Brassica</taxon>
    </lineage>
</organism>
<comment type="caution">
    <text evidence="1">The sequence shown here is derived from an EMBL/GenBank/DDBJ whole genome shotgun (WGS) entry which is preliminary data.</text>
</comment>
<evidence type="ECO:0000313" key="1">
    <source>
        <dbReference type="EMBL" id="KAH0884141.1"/>
    </source>
</evidence>
<dbReference type="Proteomes" id="UP000824890">
    <property type="component" value="Unassembled WGS sequence"/>
</dbReference>
<gene>
    <name evidence="1" type="ORF">HID58_060237</name>
</gene>
<name>A0ABQ7ZV56_BRANA</name>
<proteinExistence type="predicted"/>
<dbReference type="EMBL" id="JAGKQM010000014">
    <property type="protein sequence ID" value="KAH0884141.1"/>
    <property type="molecule type" value="Genomic_DNA"/>
</dbReference>
<evidence type="ECO:0000313" key="2">
    <source>
        <dbReference type="Proteomes" id="UP000824890"/>
    </source>
</evidence>